<dbReference type="InterPro" id="IPR036388">
    <property type="entry name" value="WH-like_DNA-bd_sf"/>
</dbReference>
<feature type="domain" description="HTH iclR-type" evidence="1">
    <location>
        <begin position="53"/>
        <end position="85"/>
    </location>
</feature>
<dbReference type="Gene3D" id="1.10.10.10">
    <property type="entry name" value="Winged helix-like DNA-binding domain superfamily/Winged helix DNA-binding domain"/>
    <property type="match status" value="1"/>
</dbReference>
<comment type="caution">
    <text evidence="2">The sequence shown here is derived from an EMBL/GenBank/DDBJ whole genome shotgun (WGS) entry which is preliminary data.</text>
</comment>
<evidence type="ECO:0000313" key="3">
    <source>
        <dbReference type="Proteomes" id="UP000460650"/>
    </source>
</evidence>
<dbReference type="Pfam" id="PF09339">
    <property type="entry name" value="HTH_IclR"/>
    <property type="match status" value="1"/>
</dbReference>
<dbReference type="InterPro" id="IPR005471">
    <property type="entry name" value="Tscrpt_reg_IclR_N"/>
</dbReference>
<dbReference type="AlphaFoldDB" id="A0A7V7VQL9"/>
<dbReference type="GO" id="GO:0006355">
    <property type="term" value="P:regulation of DNA-templated transcription"/>
    <property type="evidence" value="ECO:0007669"/>
    <property type="project" value="InterPro"/>
</dbReference>
<dbReference type="InterPro" id="IPR036390">
    <property type="entry name" value="WH_DNA-bd_sf"/>
</dbReference>
<sequence length="122" mass="13075">MVPKLPPQLANTVLSAVTTYQVFGQLLAGESAGSRLRQYGLMSIIVELHAQRIPITITSLAEITGLSRPSLEELLNPLVERGLLTESWVKNSLGRGKARQFAIAKVIAVDLGALLDSLSGQP</sequence>
<accession>A0A7V7VQL9</accession>
<gene>
    <name evidence="2" type="ORF">F9K94_22840</name>
</gene>
<dbReference type="GO" id="GO:0003677">
    <property type="term" value="F:DNA binding"/>
    <property type="evidence" value="ECO:0007669"/>
    <property type="project" value="InterPro"/>
</dbReference>
<proteinExistence type="predicted"/>
<protein>
    <submittedName>
        <fullName evidence="2">Helix-turn-helix domain-containing protein</fullName>
    </submittedName>
</protein>
<reference evidence="2 3" key="1">
    <citation type="submission" date="2019-09" db="EMBL/GenBank/DDBJ databases">
        <title>Taxonomic organization of the family Brucellaceae based on a phylogenomic approach.</title>
        <authorList>
            <person name="Leclercq S."/>
            <person name="Cloeckaert A."/>
            <person name="Zygmunt M.S."/>
        </authorList>
    </citation>
    <scope>NUCLEOTIDE SEQUENCE [LARGE SCALE GENOMIC DNA]</scope>
    <source>
        <strain evidence="2 3">TA93</strain>
    </source>
</reference>
<organism evidence="2 3">
    <name type="scientific">Brucella tritici</name>
    <dbReference type="NCBI Taxonomy" id="94626"/>
    <lineage>
        <taxon>Bacteria</taxon>
        <taxon>Pseudomonadati</taxon>
        <taxon>Pseudomonadota</taxon>
        <taxon>Alphaproteobacteria</taxon>
        <taxon>Hyphomicrobiales</taxon>
        <taxon>Brucellaceae</taxon>
        <taxon>Brucella/Ochrobactrum group</taxon>
        <taxon>Brucella</taxon>
    </lineage>
</organism>
<evidence type="ECO:0000313" key="2">
    <source>
        <dbReference type="EMBL" id="KAB2654900.1"/>
    </source>
</evidence>
<dbReference type="SUPFAM" id="SSF46785">
    <property type="entry name" value="Winged helix' DNA-binding domain"/>
    <property type="match status" value="1"/>
</dbReference>
<name>A0A7V7VQL9_9HYPH</name>
<dbReference type="RefSeq" id="WP_151648866.1">
    <property type="nucleotide sequence ID" value="NZ_WBVY01000009.1"/>
</dbReference>
<evidence type="ECO:0000259" key="1">
    <source>
        <dbReference type="Pfam" id="PF09339"/>
    </source>
</evidence>
<dbReference type="EMBL" id="WBVY01000009">
    <property type="protein sequence ID" value="KAB2654900.1"/>
    <property type="molecule type" value="Genomic_DNA"/>
</dbReference>
<dbReference type="Proteomes" id="UP000460650">
    <property type="component" value="Unassembled WGS sequence"/>
</dbReference>